<feature type="transmembrane region" description="Helical" evidence="1">
    <location>
        <begin position="189"/>
        <end position="219"/>
    </location>
</feature>
<protein>
    <recommendedName>
        <fullName evidence="4">EpsG family protein</fullName>
    </recommendedName>
</protein>
<feature type="transmembrane region" description="Helical" evidence="1">
    <location>
        <begin position="226"/>
        <end position="247"/>
    </location>
</feature>
<reference evidence="2 3" key="1">
    <citation type="submission" date="2016-03" db="EMBL/GenBank/DDBJ databases">
        <title>Genome sequence of Pontibacter sp. nov., of the family cytophagaceae, isolated from marine sediment of the Yellow Sea, China.</title>
        <authorList>
            <person name="Zhang G."/>
            <person name="Zhang R."/>
        </authorList>
    </citation>
    <scope>NUCLEOTIDE SEQUENCE [LARGE SCALE GENOMIC DNA]</scope>
    <source>
        <strain evidence="2 3">S10-8</strain>
    </source>
</reference>
<dbReference type="Proteomes" id="UP000186551">
    <property type="component" value="Unassembled WGS sequence"/>
</dbReference>
<keyword evidence="3" id="KW-1185">Reference proteome</keyword>
<gene>
    <name evidence="2" type="ORF">A3841_16040</name>
</gene>
<keyword evidence="1" id="KW-0472">Membrane</keyword>
<feature type="transmembrane region" description="Helical" evidence="1">
    <location>
        <begin position="150"/>
        <end position="183"/>
    </location>
</feature>
<feature type="transmembrane region" description="Helical" evidence="1">
    <location>
        <begin position="297"/>
        <end position="319"/>
    </location>
</feature>
<dbReference type="RefSeq" id="WP_073851991.1">
    <property type="nucleotide sequence ID" value="NZ_LVWA01000005.1"/>
</dbReference>
<evidence type="ECO:0000256" key="1">
    <source>
        <dbReference type="SAM" id="Phobius"/>
    </source>
</evidence>
<dbReference type="STRING" id="1797110.A3841_16040"/>
<name>A0A1Q5PCC3_9BACT</name>
<comment type="caution">
    <text evidence="2">The sequence shown here is derived from an EMBL/GenBank/DDBJ whole genome shotgun (WGS) entry which is preliminary data.</text>
</comment>
<evidence type="ECO:0008006" key="4">
    <source>
        <dbReference type="Google" id="ProtNLM"/>
    </source>
</evidence>
<dbReference type="EMBL" id="LVWA01000005">
    <property type="protein sequence ID" value="OKL39886.1"/>
    <property type="molecule type" value="Genomic_DNA"/>
</dbReference>
<accession>A0A1Q5PCC3</accession>
<proteinExistence type="predicted"/>
<sequence length="413" mass="47149">MFEYFPFDKFSFNAPDLLFIFIYFFISFILLNSLKKADKKIIPVFTCIIFLHSAITIGYWYYTTINPADSIGYYSEASKLGSEGGIFRQIGQGADFILFILAPFVAIFNLSYFGSFFVFSTFGLGGYYYLIKTIIELAARQQASYKTNQFYFLLLPGIHFWSCSVGKEPVIFLGITMLLFGFLSKRAFHLIVGVILVGFVRSHVLLIISTGVVLGYVFLAKGISKAYKVMVLLASSMILYLLLPFVMQRLGLDELNTTNVESYVSQHEGYNQRGGGAVDLSNSNIAFKMISYLYRPFFIDARSVFGIITSFENIAWVVLTWQVFKQLRMKILDNNLSESYAPLFFSFLLLLIGSSSILNNLGIAARQKTMLFPMVFLMYFLSLWWGKTIKAQTPAKVRLAKYKHYEFNSRKNI</sequence>
<evidence type="ECO:0000313" key="2">
    <source>
        <dbReference type="EMBL" id="OKL39886.1"/>
    </source>
</evidence>
<feature type="transmembrane region" description="Helical" evidence="1">
    <location>
        <begin position="370"/>
        <end position="386"/>
    </location>
</feature>
<organism evidence="2 3">
    <name type="scientific">Pontibacter flavimaris</name>
    <dbReference type="NCBI Taxonomy" id="1797110"/>
    <lineage>
        <taxon>Bacteria</taxon>
        <taxon>Pseudomonadati</taxon>
        <taxon>Bacteroidota</taxon>
        <taxon>Cytophagia</taxon>
        <taxon>Cytophagales</taxon>
        <taxon>Hymenobacteraceae</taxon>
        <taxon>Pontibacter</taxon>
    </lineage>
</organism>
<feature type="transmembrane region" description="Helical" evidence="1">
    <location>
        <begin position="96"/>
        <end position="129"/>
    </location>
</feature>
<feature type="transmembrane region" description="Helical" evidence="1">
    <location>
        <begin position="41"/>
        <end position="62"/>
    </location>
</feature>
<keyword evidence="1" id="KW-1133">Transmembrane helix</keyword>
<dbReference type="OrthoDB" id="975915at2"/>
<keyword evidence="1" id="KW-0812">Transmembrane</keyword>
<evidence type="ECO:0000313" key="3">
    <source>
        <dbReference type="Proteomes" id="UP000186551"/>
    </source>
</evidence>
<feature type="transmembrane region" description="Helical" evidence="1">
    <location>
        <begin position="12"/>
        <end position="34"/>
    </location>
</feature>
<feature type="transmembrane region" description="Helical" evidence="1">
    <location>
        <begin position="340"/>
        <end position="358"/>
    </location>
</feature>
<dbReference type="AlphaFoldDB" id="A0A1Q5PCC3"/>